<reference evidence="2 3" key="1">
    <citation type="journal article" date="2022" name="Environ. Microbiol. Rep.">
        <title>Eco-phylogenetic analyses reveal divergent evolution of vitamin B12 metabolism in the marine bacterial family 'Psychromonadaceae'.</title>
        <authorList>
            <person name="Jin X."/>
            <person name="Yang Y."/>
            <person name="Cao H."/>
            <person name="Gao B."/>
            <person name="Zhao Z."/>
        </authorList>
    </citation>
    <scope>NUCLEOTIDE SEQUENCE [LARGE SCALE GENOMIC DNA]</scope>
    <source>
        <strain evidence="2 3">MKS20</strain>
    </source>
</reference>
<dbReference type="PIRSF" id="PIRSF006287">
    <property type="entry name" value="UCP006287"/>
    <property type="match status" value="1"/>
</dbReference>
<dbReference type="Pfam" id="PF06062">
    <property type="entry name" value="UPF0231"/>
    <property type="match status" value="1"/>
</dbReference>
<proteinExistence type="inferred from homology"/>
<evidence type="ECO:0000313" key="2">
    <source>
        <dbReference type="EMBL" id="MCE2595011.1"/>
    </source>
</evidence>
<protein>
    <submittedName>
        <fullName evidence="2">YacL family protein</fullName>
    </submittedName>
</protein>
<name>A0ABS8WB92_9GAMM</name>
<accession>A0ABS8WB92</accession>
<comment type="caution">
    <text evidence="2">The sequence shown here is derived from an EMBL/GenBank/DDBJ whole genome shotgun (WGS) entry which is preliminary data.</text>
</comment>
<dbReference type="EMBL" id="JAIMJA010000008">
    <property type="protein sequence ID" value="MCE2595011.1"/>
    <property type="molecule type" value="Genomic_DNA"/>
</dbReference>
<dbReference type="Proteomes" id="UP001201273">
    <property type="component" value="Unassembled WGS sequence"/>
</dbReference>
<dbReference type="RefSeq" id="WP_233052520.1">
    <property type="nucleotide sequence ID" value="NZ_JAIMJA010000008.1"/>
</dbReference>
<organism evidence="2 3">
    <name type="scientific">Motilimonas cestriensis</name>
    <dbReference type="NCBI Taxonomy" id="2742685"/>
    <lineage>
        <taxon>Bacteria</taxon>
        <taxon>Pseudomonadati</taxon>
        <taxon>Pseudomonadota</taxon>
        <taxon>Gammaproteobacteria</taxon>
        <taxon>Alteromonadales</taxon>
        <taxon>Alteromonadales genera incertae sedis</taxon>
        <taxon>Motilimonas</taxon>
    </lineage>
</organism>
<evidence type="ECO:0000256" key="1">
    <source>
        <dbReference type="ARBA" id="ARBA00005367"/>
    </source>
</evidence>
<dbReference type="InterPro" id="IPR008249">
    <property type="entry name" value="UPF0231"/>
</dbReference>
<comment type="similarity">
    <text evidence="1">Belongs to the UPF0231 family.</text>
</comment>
<gene>
    <name evidence="2" type="ORF">K6Y31_09300</name>
</gene>
<keyword evidence="3" id="KW-1185">Reference proteome</keyword>
<evidence type="ECO:0000313" key="3">
    <source>
        <dbReference type="Proteomes" id="UP001201273"/>
    </source>
</evidence>
<sequence length="123" mass="14249">MEFEFKRDMLHNTIKSHFSMGHEALGTWLEQEINMDLACISRLLDQIQLLQTQGVEQFELLGAEFSLFLNQEEAKVAANILLSDNDELPDDMGFYDEESLALCGLEDFEQMLLSYQRFIQTGY</sequence>